<sequence>MCNRSIPALQEDCYYCDLCRYYLHQECAELPERIDHHSLHPLHPLFLTKRSLSDSRSCYYFEKPLGNDQYFYVCSQLCSNLYMHVACALIPLPSITFNVDGGEDHDDVVRFVCHQQPMTLVELNERPAQCFSCQSNWSGPAYSCTFEKCENFVHKSCTELPQKIQHPFHSPHSRILRVSIECASLETIVECQSQDHLLSLVEKSSCEIQCDACQKSYENGFKVVPIEDGNHKRSTTTRAATRATQ</sequence>
<name>A0AA88DZD8_FICCA</name>
<gene>
    <name evidence="3" type="ORF">TIFTF001_032878</name>
</gene>
<protein>
    <recommendedName>
        <fullName evidence="2">DC1 domain-containing protein</fullName>
    </recommendedName>
</protein>
<dbReference type="Proteomes" id="UP001187192">
    <property type="component" value="Unassembled WGS sequence"/>
</dbReference>
<evidence type="ECO:0000259" key="2">
    <source>
        <dbReference type="Pfam" id="PF03107"/>
    </source>
</evidence>
<evidence type="ECO:0000313" key="3">
    <source>
        <dbReference type="EMBL" id="GMN63805.1"/>
    </source>
</evidence>
<dbReference type="PANTHER" id="PTHR46288:SF27">
    <property type="entry name" value="CYSTEINE_HISTIDINE-RICH C1 DOMAIN FAMILY PROTEIN"/>
    <property type="match status" value="1"/>
</dbReference>
<evidence type="ECO:0000256" key="1">
    <source>
        <dbReference type="ARBA" id="ARBA00022737"/>
    </source>
</evidence>
<organism evidence="3 4">
    <name type="scientific">Ficus carica</name>
    <name type="common">Common fig</name>
    <dbReference type="NCBI Taxonomy" id="3494"/>
    <lineage>
        <taxon>Eukaryota</taxon>
        <taxon>Viridiplantae</taxon>
        <taxon>Streptophyta</taxon>
        <taxon>Embryophyta</taxon>
        <taxon>Tracheophyta</taxon>
        <taxon>Spermatophyta</taxon>
        <taxon>Magnoliopsida</taxon>
        <taxon>eudicotyledons</taxon>
        <taxon>Gunneridae</taxon>
        <taxon>Pentapetalae</taxon>
        <taxon>rosids</taxon>
        <taxon>fabids</taxon>
        <taxon>Rosales</taxon>
        <taxon>Moraceae</taxon>
        <taxon>Ficeae</taxon>
        <taxon>Ficus</taxon>
    </lineage>
</organism>
<keyword evidence="4" id="KW-1185">Reference proteome</keyword>
<dbReference type="InterPro" id="IPR004146">
    <property type="entry name" value="DC1"/>
</dbReference>
<dbReference type="AlphaFoldDB" id="A0AA88DZD8"/>
<accession>A0AA88DZD8</accession>
<comment type="caution">
    <text evidence="3">The sequence shown here is derived from an EMBL/GenBank/DDBJ whole genome shotgun (WGS) entry which is preliminary data.</text>
</comment>
<proteinExistence type="predicted"/>
<dbReference type="PANTHER" id="PTHR46288">
    <property type="entry name" value="PHORBOL-ESTER/DAG-TYPE DOMAIN-CONTAINING PROTEIN"/>
    <property type="match status" value="1"/>
</dbReference>
<dbReference type="Pfam" id="PF03107">
    <property type="entry name" value="C1_2"/>
    <property type="match status" value="1"/>
</dbReference>
<evidence type="ECO:0000313" key="4">
    <source>
        <dbReference type="Proteomes" id="UP001187192"/>
    </source>
</evidence>
<reference evidence="3" key="1">
    <citation type="submission" date="2023-07" db="EMBL/GenBank/DDBJ databases">
        <title>draft genome sequence of fig (Ficus carica).</title>
        <authorList>
            <person name="Takahashi T."/>
            <person name="Nishimura K."/>
        </authorList>
    </citation>
    <scope>NUCLEOTIDE SEQUENCE</scope>
</reference>
<keyword evidence="1" id="KW-0677">Repeat</keyword>
<feature type="domain" description="DC1" evidence="2">
    <location>
        <begin position="39"/>
        <end position="88"/>
    </location>
</feature>
<dbReference type="EMBL" id="BTGU01000160">
    <property type="protein sequence ID" value="GMN63805.1"/>
    <property type="molecule type" value="Genomic_DNA"/>
</dbReference>
<dbReference type="InterPro" id="IPR046349">
    <property type="entry name" value="C1-like_sf"/>
</dbReference>
<dbReference type="SUPFAM" id="SSF57889">
    <property type="entry name" value="Cysteine-rich domain"/>
    <property type="match status" value="2"/>
</dbReference>